<reference evidence="3 4" key="3">
    <citation type="journal article" date="2017" name="G3 (Bethesda)">
        <title>Comparative analysis highlights variable genome content of wheat rusts and divergence of the mating loci.</title>
        <authorList>
            <person name="Cuomo C.A."/>
            <person name="Bakkeren G."/>
            <person name="Khalil H.B."/>
            <person name="Panwar V."/>
            <person name="Joly D."/>
            <person name="Linning R."/>
            <person name="Sakthikumar S."/>
            <person name="Song X."/>
            <person name="Adiconis X."/>
            <person name="Fan L."/>
            <person name="Goldberg J.M."/>
            <person name="Levin J.Z."/>
            <person name="Young S."/>
            <person name="Zeng Q."/>
            <person name="Anikster Y."/>
            <person name="Bruce M."/>
            <person name="Wang M."/>
            <person name="Yin C."/>
            <person name="McCallum B."/>
            <person name="Szabo L.J."/>
            <person name="Hulbert S."/>
            <person name="Chen X."/>
            <person name="Fellers J.P."/>
        </authorList>
    </citation>
    <scope>NUCLEOTIDE SEQUENCE</scope>
    <source>
        <strain evidence="4">Isolate 1-1 / race 1 (BBBD)</strain>
        <strain evidence="3">isolate 1-1 / race 1 (BBBD)</strain>
    </source>
</reference>
<sequence>MSINRTANHPVSMTGLFEPLGESIPEVVRANQYGNIVTPSYLECAGALNLKKEDFEIKLTTNTALNNVLDPTLIYYLTGKFIALNDGSTPKLTYVQEMAAPVMPILDNSLNFTNRAAVNSLGMVTSRQEVVTASGDGTANLEVIVAHSDWDAQDRAHKHFSIKYIVPGSKLQVKTFNLFIVGREVKIAGRLVDFEMDTNQAVVVVSHVAVTSGHQIGMPSALPSSSGTTPQASKSVRSP</sequence>
<reference evidence="2" key="2">
    <citation type="submission" date="2016-05" db="EMBL/GenBank/DDBJ databases">
        <title>Comparative analysis highlights variable genome content of wheat rusts and divergence of the mating loci.</title>
        <authorList>
            <person name="Cuomo C.A."/>
            <person name="Bakkeren G."/>
            <person name="Szabo L."/>
            <person name="Khalil H."/>
            <person name="Joly D."/>
            <person name="Goldberg J."/>
            <person name="Young S."/>
            <person name="Zeng Q."/>
            <person name="Fellers J."/>
        </authorList>
    </citation>
    <scope>NUCLEOTIDE SEQUENCE [LARGE SCALE GENOMIC DNA]</scope>
    <source>
        <strain evidence="2">1-1 BBBD Race 1</strain>
    </source>
</reference>
<dbReference type="VEuPathDB" id="FungiDB:PTTG_29276"/>
<keyword evidence="4" id="KW-1185">Reference proteome</keyword>
<protein>
    <submittedName>
        <fullName evidence="2 3">Uncharacterized protein</fullName>
    </submittedName>
</protein>
<name>A0A180G590_PUCT1</name>
<reference evidence="2" key="1">
    <citation type="submission" date="2009-11" db="EMBL/GenBank/DDBJ databases">
        <authorList>
            <consortium name="The Broad Institute Genome Sequencing Platform"/>
            <person name="Ward D."/>
            <person name="Feldgarden M."/>
            <person name="Earl A."/>
            <person name="Young S.K."/>
            <person name="Zeng Q."/>
            <person name="Koehrsen M."/>
            <person name="Alvarado L."/>
            <person name="Berlin A."/>
            <person name="Bochicchio J."/>
            <person name="Borenstein D."/>
            <person name="Chapman S.B."/>
            <person name="Chen Z."/>
            <person name="Engels R."/>
            <person name="Freedman E."/>
            <person name="Gellesch M."/>
            <person name="Goldberg J."/>
            <person name="Griggs A."/>
            <person name="Gujja S."/>
            <person name="Heilman E."/>
            <person name="Heiman D."/>
            <person name="Hepburn T."/>
            <person name="Howarth C."/>
            <person name="Jen D."/>
            <person name="Larson L."/>
            <person name="Lewis B."/>
            <person name="Mehta T."/>
            <person name="Park D."/>
            <person name="Pearson M."/>
            <person name="Roberts A."/>
            <person name="Saif S."/>
            <person name="Shea T."/>
            <person name="Shenoy N."/>
            <person name="Sisk P."/>
            <person name="Stolte C."/>
            <person name="Sykes S."/>
            <person name="Thomson T."/>
            <person name="Walk T."/>
            <person name="White J."/>
            <person name="Yandava C."/>
            <person name="Izard J."/>
            <person name="Baranova O.V."/>
            <person name="Blanton J.M."/>
            <person name="Tanner A.C."/>
            <person name="Dewhirst F.E."/>
            <person name="Haas B."/>
            <person name="Nusbaum C."/>
            <person name="Birren B."/>
        </authorList>
    </citation>
    <scope>NUCLEOTIDE SEQUENCE [LARGE SCALE GENOMIC DNA]</scope>
    <source>
        <strain evidence="2">1-1 BBBD Race 1</strain>
    </source>
</reference>
<dbReference type="EnsemblFungi" id="PTTG_29276-t43_1">
    <property type="protein sequence ID" value="PTTG_29276-t43_1-p1"/>
    <property type="gene ID" value="PTTG_29276"/>
</dbReference>
<evidence type="ECO:0000256" key="1">
    <source>
        <dbReference type="SAM" id="MobiDB-lite"/>
    </source>
</evidence>
<reference evidence="3" key="4">
    <citation type="submission" date="2025-05" db="UniProtKB">
        <authorList>
            <consortium name="EnsemblFungi"/>
        </authorList>
    </citation>
    <scope>IDENTIFICATION</scope>
    <source>
        <strain evidence="3">isolate 1-1 / race 1 (BBBD)</strain>
    </source>
</reference>
<accession>A0A180G590</accession>
<feature type="region of interest" description="Disordered" evidence="1">
    <location>
        <begin position="216"/>
        <end position="239"/>
    </location>
</feature>
<organism evidence="2">
    <name type="scientific">Puccinia triticina (isolate 1-1 / race 1 (BBBD))</name>
    <name type="common">Brown leaf rust fungus</name>
    <dbReference type="NCBI Taxonomy" id="630390"/>
    <lineage>
        <taxon>Eukaryota</taxon>
        <taxon>Fungi</taxon>
        <taxon>Dikarya</taxon>
        <taxon>Basidiomycota</taxon>
        <taxon>Pucciniomycotina</taxon>
        <taxon>Pucciniomycetes</taxon>
        <taxon>Pucciniales</taxon>
        <taxon>Pucciniaceae</taxon>
        <taxon>Puccinia</taxon>
    </lineage>
</organism>
<evidence type="ECO:0000313" key="4">
    <source>
        <dbReference type="Proteomes" id="UP000005240"/>
    </source>
</evidence>
<evidence type="ECO:0000313" key="2">
    <source>
        <dbReference type="EMBL" id="OAV87788.1"/>
    </source>
</evidence>
<dbReference type="Proteomes" id="UP000005240">
    <property type="component" value="Unassembled WGS sequence"/>
</dbReference>
<feature type="compositionally biased region" description="Polar residues" evidence="1">
    <location>
        <begin position="222"/>
        <end position="239"/>
    </location>
</feature>
<gene>
    <name evidence="2" type="ORF">PTTG_29276</name>
</gene>
<dbReference type="AlphaFoldDB" id="A0A180G590"/>
<dbReference type="EMBL" id="ADAS02000281">
    <property type="protein sequence ID" value="OAV87788.1"/>
    <property type="molecule type" value="Genomic_DNA"/>
</dbReference>
<dbReference type="OrthoDB" id="2505029at2759"/>
<evidence type="ECO:0000313" key="3">
    <source>
        <dbReference type="EnsemblFungi" id="PTTG_29276-t43_1-p1"/>
    </source>
</evidence>
<proteinExistence type="predicted"/>